<sequence length="165" mass="17770">MQIRQTILSLFLIFNIAQALPISATAPVTDIDKRANTKGGGGENINIQKQEKQDAKAVGKAEKGTTAQFDKAKGTLLNTIDDGEKVREKNQKNADKNNKGLVAGLDKVQNAQETEQKLAESLTGGNSKSDKKTLKTLQSDFSSGIKQNEENEKLAKQGSKGKKGN</sequence>
<feature type="chain" id="PRO_5028109858" evidence="2">
    <location>
        <begin position="20"/>
        <end position="165"/>
    </location>
</feature>
<reference evidence="4" key="2">
    <citation type="submission" date="2019-10" db="EMBL/GenBank/DDBJ databases">
        <authorList>
            <consortium name="NCBI Genome Project"/>
        </authorList>
    </citation>
    <scope>NUCLEOTIDE SEQUENCE</scope>
    <source>
        <strain evidence="4">NI907</strain>
    </source>
</reference>
<feature type="region of interest" description="Disordered" evidence="1">
    <location>
        <begin position="80"/>
        <end position="102"/>
    </location>
</feature>
<feature type="compositionally biased region" description="Basic and acidic residues" evidence="1">
    <location>
        <begin position="82"/>
        <end position="98"/>
    </location>
</feature>
<keyword evidence="3" id="KW-1185">Reference proteome</keyword>
<evidence type="ECO:0000256" key="1">
    <source>
        <dbReference type="SAM" id="MobiDB-lite"/>
    </source>
</evidence>
<feature type="signal peptide" evidence="2">
    <location>
        <begin position="1"/>
        <end position="19"/>
    </location>
</feature>
<organism evidence="3 4">
    <name type="scientific">Pyricularia grisea</name>
    <name type="common">Crabgrass-specific blast fungus</name>
    <name type="synonym">Magnaporthe grisea</name>
    <dbReference type="NCBI Taxonomy" id="148305"/>
    <lineage>
        <taxon>Eukaryota</taxon>
        <taxon>Fungi</taxon>
        <taxon>Dikarya</taxon>
        <taxon>Ascomycota</taxon>
        <taxon>Pezizomycotina</taxon>
        <taxon>Sordariomycetes</taxon>
        <taxon>Sordariomycetidae</taxon>
        <taxon>Magnaporthales</taxon>
        <taxon>Pyriculariaceae</taxon>
        <taxon>Pyricularia</taxon>
    </lineage>
</organism>
<dbReference type="RefSeq" id="XP_030987093.1">
    <property type="nucleotide sequence ID" value="XM_031120225.1"/>
</dbReference>
<feature type="compositionally biased region" description="Basic and acidic residues" evidence="1">
    <location>
        <begin position="49"/>
        <end position="63"/>
    </location>
</feature>
<dbReference type="KEGG" id="pgri:PgNI_00142"/>
<feature type="region of interest" description="Disordered" evidence="1">
    <location>
        <begin position="35"/>
        <end position="63"/>
    </location>
</feature>
<evidence type="ECO:0000256" key="2">
    <source>
        <dbReference type="SAM" id="SignalP"/>
    </source>
</evidence>
<feature type="compositionally biased region" description="Polar residues" evidence="1">
    <location>
        <begin position="135"/>
        <end position="146"/>
    </location>
</feature>
<reference evidence="4" key="3">
    <citation type="submission" date="2025-08" db="UniProtKB">
        <authorList>
            <consortium name="RefSeq"/>
        </authorList>
    </citation>
    <scope>IDENTIFICATION</scope>
    <source>
        <strain evidence="4">NI907</strain>
    </source>
</reference>
<feature type="region of interest" description="Disordered" evidence="1">
    <location>
        <begin position="114"/>
        <end position="165"/>
    </location>
</feature>
<dbReference type="Proteomes" id="UP000515153">
    <property type="component" value="Unplaced"/>
</dbReference>
<evidence type="ECO:0000313" key="3">
    <source>
        <dbReference type="Proteomes" id="UP000515153"/>
    </source>
</evidence>
<proteinExistence type="predicted"/>
<reference evidence="4" key="1">
    <citation type="journal article" date="2019" name="Mol. Biol. Evol.">
        <title>Blast fungal genomes show frequent chromosomal changes, gene gains and losses, and effector gene turnover.</title>
        <authorList>
            <person name="Gomez Luciano L.B."/>
            <person name="Jason Tsai I."/>
            <person name="Chuma I."/>
            <person name="Tosa Y."/>
            <person name="Chen Y.H."/>
            <person name="Li J.Y."/>
            <person name="Li M.Y."/>
            <person name="Jade Lu M.Y."/>
            <person name="Nakayashiki H."/>
            <person name="Li W.H."/>
        </authorList>
    </citation>
    <scope>NUCLEOTIDE SEQUENCE</scope>
    <source>
        <strain evidence="4">NI907</strain>
    </source>
</reference>
<accession>A0A6P8BIF7</accession>
<dbReference type="GeneID" id="41955139"/>
<evidence type="ECO:0000313" key="4">
    <source>
        <dbReference type="RefSeq" id="XP_030987093.1"/>
    </source>
</evidence>
<protein>
    <submittedName>
        <fullName evidence="4">Uncharacterized protein</fullName>
    </submittedName>
</protein>
<keyword evidence="2" id="KW-0732">Signal</keyword>
<dbReference type="AlphaFoldDB" id="A0A6P8BIF7"/>
<name>A0A6P8BIF7_PYRGI</name>
<gene>
    <name evidence="4" type="ORF">PgNI_00142</name>
</gene>